<dbReference type="GO" id="GO:0005886">
    <property type="term" value="C:plasma membrane"/>
    <property type="evidence" value="ECO:0007669"/>
    <property type="project" value="TreeGrafter"/>
</dbReference>
<reference evidence="6 7" key="1">
    <citation type="submission" date="2020-04" db="EMBL/GenBank/DDBJ databases">
        <title>Genome sequencing of novel species.</title>
        <authorList>
            <person name="Heo J."/>
            <person name="Kim S.-J."/>
            <person name="Kim J.-S."/>
            <person name="Hong S.-B."/>
            <person name="Kwon S.-W."/>
        </authorList>
    </citation>
    <scope>NUCLEOTIDE SEQUENCE [LARGE SCALE GENOMIC DNA]</scope>
    <source>
        <strain evidence="6 7">GN2-R2</strain>
    </source>
</reference>
<dbReference type="InterPro" id="IPR020846">
    <property type="entry name" value="MFS_dom"/>
</dbReference>
<feature type="transmembrane region" description="Helical" evidence="4">
    <location>
        <begin position="346"/>
        <end position="368"/>
    </location>
</feature>
<evidence type="ECO:0000256" key="2">
    <source>
        <dbReference type="ARBA" id="ARBA00022989"/>
    </source>
</evidence>
<gene>
    <name evidence="6" type="ORF">HH212_11230</name>
</gene>
<name>A0A7Z2ZTZ5_9BURK</name>
<feature type="transmembrane region" description="Helical" evidence="4">
    <location>
        <begin position="254"/>
        <end position="275"/>
    </location>
</feature>
<dbReference type="GO" id="GO:0022857">
    <property type="term" value="F:transmembrane transporter activity"/>
    <property type="evidence" value="ECO:0007669"/>
    <property type="project" value="InterPro"/>
</dbReference>
<feature type="transmembrane region" description="Helical" evidence="4">
    <location>
        <begin position="168"/>
        <end position="188"/>
    </location>
</feature>
<feature type="transmembrane region" description="Helical" evidence="4">
    <location>
        <begin position="287"/>
        <end position="305"/>
    </location>
</feature>
<dbReference type="PANTHER" id="PTHR23537">
    <property type="match status" value="1"/>
</dbReference>
<keyword evidence="1 4" id="KW-0812">Transmembrane</keyword>
<dbReference type="SUPFAM" id="SSF103473">
    <property type="entry name" value="MFS general substrate transporter"/>
    <property type="match status" value="1"/>
</dbReference>
<accession>A0A7Z2ZTZ5</accession>
<dbReference type="PANTHER" id="PTHR23537:SF1">
    <property type="entry name" value="SUGAR TRANSPORTER"/>
    <property type="match status" value="1"/>
</dbReference>
<organism evidence="6 7">
    <name type="scientific">Massilia forsythiae</name>
    <dbReference type="NCBI Taxonomy" id="2728020"/>
    <lineage>
        <taxon>Bacteria</taxon>
        <taxon>Pseudomonadati</taxon>
        <taxon>Pseudomonadota</taxon>
        <taxon>Betaproteobacteria</taxon>
        <taxon>Burkholderiales</taxon>
        <taxon>Oxalobacteraceae</taxon>
        <taxon>Telluria group</taxon>
        <taxon>Massilia</taxon>
    </lineage>
</organism>
<keyword evidence="3 4" id="KW-0472">Membrane</keyword>
<dbReference type="Pfam" id="PF06779">
    <property type="entry name" value="MFS_4"/>
    <property type="match status" value="1"/>
</dbReference>
<evidence type="ECO:0000259" key="5">
    <source>
        <dbReference type="PROSITE" id="PS50850"/>
    </source>
</evidence>
<feature type="transmembrane region" description="Helical" evidence="4">
    <location>
        <begin position="83"/>
        <end position="100"/>
    </location>
</feature>
<evidence type="ECO:0000256" key="4">
    <source>
        <dbReference type="SAM" id="Phobius"/>
    </source>
</evidence>
<dbReference type="InterPro" id="IPR036259">
    <property type="entry name" value="MFS_trans_sf"/>
</dbReference>
<feature type="transmembrane region" description="Helical" evidence="4">
    <location>
        <begin position="221"/>
        <end position="242"/>
    </location>
</feature>
<feature type="transmembrane region" description="Helical" evidence="4">
    <location>
        <begin position="374"/>
        <end position="398"/>
    </location>
</feature>
<feature type="transmembrane region" description="Helical" evidence="4">
    <location>
        <begin position="311"/>
        <end position="334"/>
    </location>
</feature>
<keyword evidence="7" id="KW-1185">Reference proteome</keyword>
<dbReference type="KEGG" id="mfy:HH212_11230"/>
<dbReference type="Gene3D" id="1.20.1250.20">
    <property type="entry name" value="MFS general substrate transporter like domains"/>
    <property type="match status" value="2"/>
</dbReference>
<evidence type="ECO:0000256" key="3">
    <source>
        <dbReference type="ARBA" id="ARBA00023136"/>
    </source>
</evidence>
<sequence length="413" mass="42155">MGGWRNRAAGAVPGLCGMAATLTGVGVARFAYAAILPVLVQQGWFGRAAAGHLGAANLAGYLLGIGVAAVLAGRCAPGRQVRWSMLLCALSLFACAWRGGGMPWFLFWRVVAGACGAILMVQAPVLILPRVAAARRGRVAGLIFSGVGLGIVAAATVVPALAAHGLALAWLGLGGICALLTAASWRYWGGLPAPAPASVPAAPAASQGDATGSRHGWSAPILLLCLAYTLNAVGYLPHTLFWADYITRELHRPLAAAGFFWGCFGLGAACGPYLTGVLADRFGLARTLGIGFALKAVGVALPLLASGAPALLVSSVLVGFFSPGIVGAASSYALEIGGVARHRRNWMAMNLCFSLAQAGGASMMTALMEGRASYAILFWISAGALALSALCIVAIAAWRRRQVPEGELAPVVA</sequence>
<dbReference type="AlphaFoldDB" id="A0A7Z2ZTZ5"/>
<dbReference type="PROSITE" id="PS50850">
    <property type="entry name" value="MFS"/>
    <property type="match status" value="1"/>
</dbReference>
<feature type="transmembrane region" description="Helical" evidence="4">
    <location>
        <begin position="106"/>
        <end position="127"/>
    </location>
</feature>
<dbReference type="RefSeq" id="WP_170202554.1">
    <property type="nucleotide sequence ID" value="NZ_CP051685.1"/>
</dbReference>
<keyword evidence="2 4" id="KW-1133">Transmembrane helix</keyword>
<dbReference type="EMBL" id="CP051685">
    <property type="protein sequence ID" value="QJE00522.1"/>
    <property type="molecule type" value="Genomic_DNA"/>
</dbReference>
<proteinExistence type="predicted"/>
<protein>
    <submittedName>
        <fullName evidence="6">YbfB/YjiJ family MFS transporter</fullName>
    </submittedName>
</protein>
<dbReference type="InterPro" id="IPR010645">
    <property type="entry name" value="MFS_4"/>
</dbReference>
<dbReference type="Proteomes" id="UP000502415">
    <property type="component" value="Chromosome"/>
</dbReference>
<evidence type="ECO:0000313" key="6">
    <source>
        <dbReference type="EMBL" id="QJE00522.1"/>
    </source>
</evidence>
<feature type="transmembrane region" description="Helical" evidence="4">
    <location>
        <begin position="49"/>
        <end position="71"/>
    </location>
</feature>
<evidence type="ECO:0000313" key="7">
    <source>
        <dbReference type="Proteomes" id="UP000502415"/>
    </source>
</evidence>
<feature type="domain" description="Major facilitator superfamily (MFS) profile" evidence="5">
    <location>
        <begin position="220"/>
        <end position="413"/>
    </location>
</feature>
<feature type="transmembrane region" description="Helical" evidence="4">
    <location>
        <begin position="139"/>
        <end position="162"/>
    </location>
</feature>
<evidence type="ECO:0000256" key="1">
    <source>
        <dbReference type="ARBA" id="ARBA00022692"/>
    </source>
</evidence>